<sequence length="79" mass="8881">MPTWDIRERGDFERGRWEAFSVFPLSPRRGNFCAEVTLRRGAASLKSRGVEAGCSRCFVNLPPAGPKGCLRQFVHICLL</sequence>
<gene>
    <name evidence="1" type="ORF">AMECASPLE_010150</name>
</gene>
<evidence type="ECO:0000313" key="2">
    <source>
        <dbReference type="Proteomes" id="UP001469553"/>
    </source>
</evidence>
<name>A0ABV0YBC9_9TELE</name>
<dbReference type="Proteomes" id="UP001469553">
    <property type="component" value="Unassembled WGS sequence"/>
</dbReference>
<keyword evidence="2" id="KW-1185">Reference proteome</keyword>
<dbReference type="EMBL" id="JAHRIP010028798">
    <property type="protein sequence ID" value="MEQ2291119.1"/>
    <property type="molecule type" value="Genomic_DNA"/>
</dbReference>
<comment type="caution">
    <text evidence="1">The sequence shown here is derived from an EMBL/GenBank/DDBJ whole genome shotgun (WGS) entry which is preliminary data.</text>
</comment>
<organism evidence="1 2">
    <name type="scientific">Ameca splendens</name>
    <dbReference type="NCBI Taxonomy" id="208324"/>
    <lineage>
        <taxon>Eukaryota</taxon>
        <taxon>Metazoa</taxon>
        <taxon>Chordata</taxon>
        <taxon>Craniata</taxon>
        <taxon>Vertebrata</taxon>
        <taxon>Euteleostomi</taxon>
        <taxon>Actinopterygii</taxon>
        <taxon>Neopterygii</taxon>
        <taxon>Teleostei</taxon>
        <taxon>Neoteleostei</taxon>
        <taxon>Acanthomorphata</taxon>
        <taxon>Ovalentaria</taxon>
        <taxon>Atherinomorphae</taxon>
        <taxon>Cyprinodontiformes</taxon>
        <taxon>Goodeidae</taxon>
        <taxon>Ameca</taxon>
    </lineage>
</organism>
<protein>
    <submittedName>
        <fullName evidence="1">Uncharacterized protein</fullName>
    </submittedName>
</protein>
<proteinExistence type="predicted"/>
<evidence type="ECO:0000313" key="1">
    <source>
        <dbReference type="EMBL" id="MEQ2291119.1"/>
    </source>
</evidence>
<reference evidence="1 2" key="1">
    <citation type="submission" date="2021-06" db="EMBL/GenBank/DDBJ databases">
        <authorList>
            <person name="Palmer J.M."/>
        </authorList>
    </citation>
    <scope>NUCLEOTIDE SEQUENCE [LARGE SCALE GENOMIC DNA]</scope>
    <source>
        <strain evidence="1 2">AS_MEX2019</strain>
        <tissue evidence="1">Muscle</tissue>
    </source>
</reference>
<accession>A0ABV0YBC9</accession>